<keyword evidence="8" id="KW-0594">Phospholipid biosynthesis</keyword>
<dbReference type="Pfam" id="PF13685">
    <property type="entry name" value="Fe-ADH_2"/>
    <property type="match status" value="1"/>
</dbReference>
<evidence type="ECO:0000313" key="10">
    <source>
        <dbReference type="EMBL" id="RGD68061.1"/>
    </source>
</evidence>
<dbReference type="CDD" id="cd08175">
    <property type="entry name" value="G1PDH"/>
    <property type="match status" value="1"/>
</dbReference>
<dbReference type="Proteomes" id="UP000261023">
    <property type="component" value="Unassembled WGS sequence"/>
</dbReference>
<keyword evidence="9" id="KW-1208">Phospholipid metabolism</keyword>
<dbReference type="GO" id="GO:0016614">
    <property type="term" value="F:oxidoreductase activity, acting on CH-OH group of donors"/>
    <property type="evidence" value="ECO:0007669"/>
    <property type="project" value="InterPro"/>
</dbReference>
<dbReference type="AlphaFoldDB" id="A0A3E3DFK2"/>
<keyword evidence="5" id="KW-0560">Oxidoreductase</keyword>
<evidence type="ECO:0000256" key="1">
    <source>
        <dbReference type="ARBA" id="ARBA00022490"/>
    </source>
</evidence>
<keyword evidence="6" id="KW-0520">NAD</keyword>
<reference evidence="10 11" key="1">
    <citation type="submission" date="2018-08" db="EMBL/GenBank/DDBJ databases">
        <title>A genome reference for cultivated species of the human gut microbiota.</title>
        <authorList>
            <person name="Zou Y."/>
            <person name="Xue W."/>
            <person name="Luo G."/>
        </authorList>
    </citation>
    <scope>NUCLEOTIDE SEQUENCE [LARGE SCALE GENOMIC DNA]</scope>
    <source>
        <strain evidence="10 11">AF19-13AC</strain>
    </source>
</reference>
<protein>
    <submittedName>
        <fullName evidence="10">sn-glycerol-1-phosphate dehydrogenase</fullName>
    </submittedName>
</protein>
<dbReference type="Gene3D" id="1.20.1090.10">
    <property type="entry name" value="Dehydroquinate synthase-like - alpha domain"/>
    <property type="match status" value="1"/>
</dbReference>
<name>A0A3E3DFK2_9FIRM</name>
<evidence type="ECO:0000256" key="2">
    <source>
        <dbReference type="ARBA" id="ARBA00022516"/>
    </source>
</evidence>
<dbReference type="GO" id="GO:0008654">
    <property type="term" value="P:phospholipid biosynthetic process"/>
    <property type="evidence" value="ECO:0007669"/>
    <property type="project" value="UniProtKB-KW"/>
</dbReference>
<proteinExistence type="predicted"/>
<keyword evidence="2" id="KW-0444">Lipid biosynthesis</keyword>
<dbReference type="OrthoDB" id="9763580at2"/>
<sequence>MEGKILASMPLESLLRDEGVACSCKRLHKSPVRQIEVGKNILWKIAVMAKERGMKNPVVTADRNTQKTGEMVCEILEEAGIQPVFFVMDSGRPEPDEFWVGTLALQFDRQWDGIVAVGSGTINDICKIVADMTGLPYLIAATAPSMDGYASNTSSMLRGGVKVSLPSKCPDGILLDAAILARAPMEMIQAGIGDMAAKYVSICEWKIAHIITGEYYCGEIAELVKKSLKTCMDSSAKLAARDEDAAGDTAFGLVLSGIAMSYAGISRPASGTEHYFSHIWEMRALQQKKPRSLHGISVGVGTLLTIPVLKYIGQLEPDRERALRYAEDFDPEEWKAFVRQVFGTAADTMIRREDEEKKYDKTLHKERLEIILSRWDEIQKIIREELPDEEWLKERLLLAGAPVSPAQLGLSADDVRTAFLATKDIRDKYISTRLLWDLGMLEEAADRLFGSWRET</sequence>
<evidence type="ECO:0000256" key="9">
    <source>
        <dbReference type="ARBA" id="ARBA00023264"/>
    </source>
</evidence>
<dbReference type="GO" id="GO:0046872">
    <property type="term" value="F:metal ion binding"/>
    <property type="evidence" value="ECO:0007669"/>
    <property type="project" value="UniProtKB-KW"/>
</dbReference>
<keyword evidence="3" id="KW-0479">Metal-binding</keyword>
<evidence type="ECO:0000256" key="6">
    <source>
        <dbReference type="ARBA" id="ARBA00023027"/>
    </source>
</evidence>
<accession>A0A3E3DFK2</accession>
<evidence type="ECO:0000256" key="7">
    <source>
        <dbReference type="ARBA" id="ARBA00023098"/>
    </source>
</evidence>
<evidence type="ECO:0000256" key="3">
    <source>
        <dbReference type="ARBA" id="ARBA00022723"/>
    </source>
</evidence>
<dbReference type="EMBL" id="QTJW01000019">
    <property type="protein sequence ID" value="RGD68061.1"/>
    <property type="molecule type" value="Genomic_DNA"/>
</dbReference>
<dbReference type="InterPro" id="IPR032837">
    <property type="entry name" value="G1PDH"/>
</dbReference>
<comment type="caution">
    <text evidence="10">The sequence shown here is derived from an EMBL/GenBank/DDBJ whole genome shotgun (WGS) entry which is preliminary data.</text>
</comment>
<organism evidence="10 11">
    <name type="scientific">Hungatella hathewayi</name>
    <dbReference type="NCBI Taxonomy" id="154046"/>
    <lineage>
        <taxon>Bacteria</taxon>
        <taxon>Bacillati</taxon>
        <taxon>Bacillota</taxon>
        <taxon>Clostridia</taxon>
        <taxon>Lachnospirales</taxon>
        <taxon>Lachnospiraceae</taxon>
        <taxon>Hungatella</taxon>
    </lineage>
</organism>
<evidence type="ECO:0000256" key="8">
    <source>
        <dbReference type="ARBA" id="ARBA00023209"/>
    </source>
</evidence>
<evidence type="ECO:0000256" key="4">
    <source>
        <dbReference type="ARBA" id="ARBA00022857"/>
    </source>
</evidence>
<dbReference type="SUPFAM" id="SSF56796">
    <property type="entry name" value="Dehydroquinate synthase-like"/>
    <property type="match status" value="1"/>
</dbReference>
<dbReference type="PANTHER" id="PTHR43616:SF5">
    <property type="entry name" value="GLYCEROL DEHYDROGENASE 1"/>
    <property type="match status" value="1"/>
</dbReference>
<dbReference type="Gene3D" id="3.40.50.1970">
    <property type="match status" value="1"/>
</dbReference>
<keyword evidence="7" id="KW-0443">Lipid metabolism</keyword>
<dbReference type="InterPro" id="IPR016205">
    <property type="entry name" value="Glycerol_DH"/>
</dbReference>
<gene>
    <name evidence="10" type="ORF">DWX31_24020</name>
</gene>
<keyword evidence="4" id="KW-0521">NADP</keyword>
<dbReference type="PANTHER" id="PTHR43616">
    <property type="entry name" value="GLYCEROL DEHYDROGENASE"/>
    <property type="match status" value="1"/>
</dbReference>
<evidence type="ECO:0000313" key="11">
    <source>
        <dbReference type="Proteomes" id="UP000261023"/>
    </source>
</evidence>
<keyword evidence="1" id="KW-0963">Cytoplasm</keyword>
<evidence type="ECO:0000256" key="5">
    <source>
        <dbReference type="ARBA" id="ARBA00023002"/>
    </source>
</evidence>